<dbReference type="InterPro" id="IPR006575">
    <property type="entry name" value="RWD_dom"/>
</dbReference>
<feature type="domain" description="RWD" evidence="1">
    <location>
        <begin position="21"/>
        <end position="144"/>
    </location>
</feature>
<proteinExistence type="predicted"/>
<dbReference type="SMART" id="SM00591">
    <property type="entry name" value="RWD"/>
    <property type="match status" value="1"/>
</dbReference>
<comment type="caution">
    <text evidence="2">The sequence shown here is derived from an EMBL/GenBank/DDBJ whole genome shotgun (WGS) entry which is preliminary data.</text>
</comment>
<evidence type="ECO:0000313" key="3">
    <source>
        <dbReference type="Proteomes" id="UP001374579"/>
    </source>
</evidence>
<reference evidence="2 3" key="1">
    <citation type="submission" date="2024-02" db="EMBL/GenBank/DDBJ databases">
        <title>Chromosome-scale genome assembly of the rough periwinkle Littorina saxatilis.</title>
        <authorList>
            <person name="De Jode A."/>
            <person name="Faria R."/>
            <person name="Formenti G."/>
            <person name="Sims Y."/>
            <person name="Smith T.P."/>
            <person name="Tracey A."/>
            <person name="Wood J.M.D."/>
            <person name="Zagrodzka Z.B."/>
            <person name="Johannesson K."/>
            <person name="Butlin R.K."/>
            <person name="Leder E.H."/>
        </authorList>
    </citation>
    <scope>NUCLEOTIDE SEQUENCE [LARGE SCALE GENOMIC DNA]</scope>
    <source>
        <strain evidence="2">Snail1</strain>
        <tissue evidence="2">Muscle</tissue>
    </source>
</reference>
<protein>
    <recommendedName>
        <fullName evidence="1">RWD domain-containing protein</fullName>
    </recommendedName>
</protein>
<dbReference type="CDD" id="cd24163">
    <property type="entry name" value="RWDD2_C"/>
    <property type="match status" value="1"/>
</dbReference>
<dbReference type="Gene3D" id="3.10.110.10">
    <property type="entry name" value="Ubiquitin Conjugating Enzyme"/>
    <property type="match status" value="1"/>
</dbReference>
<dbReference type="SUPFAM" id="SSF54495">
    <property type="entry name" value="UBC-like"/>
    <property type="match status" value="1"/>
</dbReference>
<dbReference type="Pfam" id="PF05773">
    <property type="entry name" value="RWD"/>
    <property type="match status" value="1"/>
</dbReference>
<organism evidence="2 3">
    <name type="scientific">Littorina saxatilis</name>
    <dbReference type="NCBI Taxonomy" id="31220"/>
    <lineage>
        <taxon>Eukaryota</taxon>
        <taxon>Metazoa</taxon>
        <taxon>Spiralia</taxon>
        <taxon>Lophotrochozoa</taxon>
        <taxon>Mollusca</taxon>
        <taxon>Gastropoda</taxon>
        <taxon>Caenogastropoda</taxon>
        <taxon>Littorinimorpha</taxon>
        <taxon>Littorinoidea</taxon>
        <taxon>Littorinidae</taxon>
        <taxon>Littorina</taxon>
    </lineage>
</organism>
<sequence length="303" mass="35197">MNTDVENSGIQLQEMLELQLAEVEMLQSMFPNPGEFTLDSKTVLEELQSYVDGRIRYEYLGTRIGFTVKILTSSTPENPLELVCNFPHEYPSILPEVFTRAPAMDRESHRHLSEDLHEFISSVETGQIIVGSVIEWLQENAHRYLKEDLDLKNSSSRQISNKEETSFTRLWIYSHHIYSKFKRRDIVDWASELGLNGFSMPGKPGIICVEGATEGVDEFWYRIRRLNWKRIMIKEQEVMELDGKKPSVLCKFLKFQELELEVQGGKGRNYHMNLGKFKEFLEEHDSGYMFLMYFGIEGKSAGE</sequence>
<accession>A0AAN9B3C9</accession>
<keyword evidence="3" id="KW-1185">Reference proteome</keyword>
<dbReference type="InterPro" id="IPR017359">
    <property type="entry name" value="Phi-like"/>
</dbReference>
<dbReference type="PROSITE" id="PS50908">
    <property type="entry name" value="RWD"/>
    <property type="match status" value="1"/>
</dbReference>
<dbReference type="InterPro" id="IPR016135">
    <property type="entry name" value="UBQ-conjugating_enzyme/RWD"/>
</dbReference>
<dbReference type="Pfam" id="PF06544">
    <property type="entry name" value="Prp3_C"/>
    <property type="match status" value="1"/>
</dbReference>
<evidence type="ECO:0000259" key="1">
    <source>
        <dbReference type="PROSITE" id="PS50908"/>
    </source>
</evidence>
<dbReference type="PANTHER" id="PTHR15955">
    <property type="entry name" value="RWD DOMAIN CONTAINING PROTEIN 2"/>
    <property type="match status" value="1"/>
</dbReference>
<dbReference type="AlphaFoldDB" id="A0AAN9B3C9"/>
<name>A0AAN9B3C9_9CAEN</name>
<dbReference type="EMBL" id="JBAMIC010000013">
    <property type="protein sequence ID" value="KAK7097059.1"/>
    <property type="molecule type" value="Genomic_DNA"/>
</dbReference>
<dbReference type="PIRSF" id="PIRSF038021">
    <property type="entry name" value="UCP038021_RWDD2"/>
    <property type="match status" value="1"/>
</dbReference>
<dbReference type="PANTHER" id="PTHR15955:SF8">
    <property type="entry name" value="RWD DOMAIN-CONTAINING PROTEIN 2B-RELATED"/>
    <property type="match status" value="1"/>
</dbReference>
<gene>
    <name evidence="2" type="ORF">V1264_004091</name>
</gene>
<dbReference type="CDD" id="cd23829">
    <property type="entry name" value="RWD_RWDD2"/>
    <property type="match status" value="1"/>
</dbReference>
<evidence type="ECO:0000313" key="2">
    <source>
        <dbReference type="EMBL" id="KAK7097059.1"/>
    </source>
</evidence>
<dbReference type="InterPro" id="IPR010541">
    <property type="entry name" value="Prp3_C"/>
</dbReference>
<dbReference type="Proteomes" id="UP001374579">
    <property type="component" value="Unassembled WGS sequence"/>
</dbReference>
<dbReference type="InterPro" id="IPR059181">
    <property type="entry name" value="RWDD2A-B_C"/>
</dbReference>